<evidence type="ECO:0000256" key="2">
    <source>
        <dbReference type="SAM" id="Phobius"/>
    </source>
</evidence>
<keyword evidence="2" id="KW-1133">Transmembrane helix</keyword>
<evidence type="ECO:0000313" key="4">
    <source>
        <dbReference type="Proteomes" id="UP001201873"/>
    </source>
</evidence>
<reference evidence="3 4" key="1">
    <citation type="submission" date="2022-04" db="EMBL/GenBank/DDBJ databases">
        <title>Genome diversity in the genus Frankia.</title>
        <authorList>
            <person name="Carlos-Shanley C."/>
            <person name="Hahn D."/>
        </authorList>
    </citation>
    <scope>NUCLEOTIDE SEQUENCE [LARGE SCALE GENOMIC DNA]</scope>
    <source>
        <strain evidence="3 4">Ag45/Mut15</strain>
    </source>
</reference>
<organism evidence="3 4">
    <name type="scientific">Frankia umida</name>
    <dbReference type="NCBI Taxonomy" id="573489"/>
    <lineage>
        <taxon>Bacteria</taxon>
        <taxon>Bacillati</taxon>
        <taxon>Actinomycetota</taxon>
        <taxon>Actinomycetes</taxon>
        <taxon>Frankiales</taxon>
        <taxon>Frankiaceae</taxon>
        <taxon>Frankia</taxon>
    </lineage>
</organism>
<keyword evidence="4" id="KW-1185">Reference proteome</keyword>
<name>A0ABT0JVW6_9ACTN</name>
<evidence type="ECO:0000313" key="3">
    <source>
        <dbReference type="EMBL" id="MCK9875684.1"/>
    </source>
</evidence>
<keyword evidence="2" id="KW-0812">Transmembrane</keyword>
<keyword evidence="2" id="KW-0472">Membrane</keyword>
<proteinExistence type="predicted"/>
<comment type="caution">
    <text evidence="3">The sequence shown here is derived from an EMBL/GenBank/DDBJ whole genome shotgun (WGS) entry which is preliminary data.</text>
</comment>
<gene>
    <name evidence="3" type="ORF">MXD59_07845</name>
</gene>
<feature type="transmembrane region" description="Helical" evidence="2">
    <location>
        <begin position="29"/>
        <end position="53"/>
    </location>
</feature>
<sequence length="173" mass="17787">MTSAQTTPIPRPGSRPGTPSPNPGSGTRYLGAGLVVVFVVSALVLWAAGVLSLPGAAQVSQRQSETTAQLYFDSPAGLPTAYRPGAPLAFTWTLGNQTDSGRGYPFTVTAERGATSTVLERGVLTLAAGQQAAHTSTVALPTGGPTLIVVRIDGMANRIFFHTTERAAAEAGH</sequence>
<evidence type="ECO:0000256" key="1">
    <source>
        <dbReference type="SAM" id="MobiDB-lite"/>
    </source>
</evidence>
<feature type="compositionally biased region" description="Pro residues" evidence="1">
    <location>
        <begin position="9"/>
        <end position="22"/>
    </location>
</feature>
<dbReference type="EMBL" id="JALKFT010000006">
    <property type="protein sequence ID" value="MCK9875684.1"/>
    <property type="molecule type" value="Genomic_DNA"/>
</dbReference>
<evidence type="ECO:0008006" key="5">
    <source>
        <dbReference type="Google" id="ProtNLM"/>
    </source>
</evidence>
<protein>
    <recommendedName>
        <fullName evidence="5">DUF1616 domain-containing protein</fullName>
    </recommendedName>
</protein>
<dbReference type="Proteomes" id="UP001201873">
    <property type="component" value="Unassembled WGS sequence"/>
</dbReference>
<dbReference type="RefSeq" id="WP_248824103.1">
    <property type="nucleotide sequence ID" value="NZ_JALKFT010000006.1"/>
</dbReference>
<feature type="region of interest" description="Disordered" evidence="1">
    <location>
        <begin position="1"/>
        <end position="25"/>
    </location>
</feature>
<accession>A0ABT0JVW6</accession>